<name>A0A240EJD6_9VIBR</name>
<reference evidence="2" key="1">
    <citation type="submission" date="2016-06" db="EMBL/GenBank/DDBJ databases">
        <authorList>
            <person name="Rodrigo-Torres L."/>
            <person name="Arahal R.D."/>
            <person name="Lucena T."/>
        </authorList>
    </citation>
    <scope>NUCLEOTIDE SEQUENCE [LARGE SCALE GENOMIC DNA]</scope>
    <source>
        <strain evidence="2">CECT8203</strain>
    </source>
</reference>
<gene>
    <name evidence="1" type="ORF">VTH8203_02401</name>
</gene>
<sequence>MILARLRNALTCELNIVKDNNPVFETISMQTLMSPEAIAVIYKDKSLTYSELDLQSSQLAHYLIG</sequence>
<dbReference type="AlphaFoldDB" id="A0A240EJD6"/>
<evidence type="ECO:0000313" key="1">
    <source>
        <dbReference type="EMBL" id="SNX48764.1"/>
    </source>
</evidence>
<dbReference type="Proteomes" id="UP000219336">
    <property type="component" value="Unassembled WGS sequence"/>
</dbReference>
<dbReference type="Gene3D" id="3.40.50.12780">
    <property type="entry name" value="N-terminal domain of ligase-like"/>
    <property type="match status" value="1"/>
</dbReference>
<keyword evidence="2" id="KW-1185">Reference proteome</keyword>
<dbReference type="InterPro" id="IPR042099">
    <property type="entry name" value="ANL_N_sf"/>
</dbReference>
<evidence type="ECO:0000313" key="2">
    <source>
        <dbReference type="Proteomes" id="UP000219336"/>
    </source>
</evidence>
<dbReference type="SUPFAM" id="SSF56801">
    <property type="entry name" value="Acetyl-CoA synthetase-like"/>
    <property type="match status" value="1"/>
</dbReference>
<dbReference type="EMBL" id="OANU01000033">
    <property type="protein sequence ID" value="SNX48764.1"/>
    <property type="molecule type" value="Genomic_DNA"/>
</dbReference>
<proteinExistence type="predicted"/>
<protein>
    <submittedName>
        <fullName evidence="1">Peptide synthase</fullName>
    </submittedName>
</protein>
<organism evidence="1 2">
    <name type="scientific">Vibrio thalassae</name>
    <dbReference type="NCBI Taxonomy" id="1243014"/>
    <lineage>
        <taxon>Bacteria</taxon>
        <taxon>Pseudomonadati</taxon>
        <taxon>Pseudomonadota</taxon>
        <taxon>Gammaproteobacteria</taxon>
        <taxon>Vibrionales</taxon>
        <taxon>Vibrionaceae</taxon>
        <taxon>Vibrio</taxon>
    </lineage>
</organism>
<accession>A0A240EJD6</accession>